<dbReference type="Proteomes" id="UP000187406">
    <property type="component" value="Unassembled WGS sequence"/>
</dbReference>
<name>A0A1Q3D6T0_CEPFO</name>
<keyword evidence="4" id="KW-1185">Reference proteome</keyword>
<dbReference type="EMBL" id="BDDD01004714">
    <property type="protein sequence ID" value="GAV88187.1"/>
    <property type="molecule type" value="Genomic_DNA"/>
</dbReference>
<proteinExistence type="predicted"/>
<feature type="non-terminal residue" evidence="3">
    <location>
        <position position="1"/>
    </location>
</feature>
<protein>
    <submittedName>
        <fullName evidence="3">Uncharacterized protein</fullName>
    </submittedName>
</protein>
<feature type="region of interest" description="Disordered" evidence="1">
    <location>
        <begin position="61"/>
        <end position="111"/>
    </location>
</feature>
<organism evidence="3 4">
    <name type="scientific">Cephalotus follicularis</name>
    <name type="common">Albany pitcher plant</name>
    <dbReference type="NCBI Taxonomy" id="3775"/>
    <lineage>
        <taxon>Eukaryota</taxon>
        <taxon>Viridiplantae</taxon>
        <taxon>Streptophyta</taxon>
        <taxon>Embryophyta</taxon>
        <taxon>Tracheophyta</taxon>
        <taxon>Spermatophyta</taxon>
        <taxon>Magnoliopsida</taxon>
        <taxon>eudicotyledons</taxon>
        <taxon>Gunneridae</taxon>
        <taxon>Pentapetalae</taxon>
        <taxon>rosids</taxon>
        <taxon>fabids</taxon>
        <taxon>Oxalidales</taxon>
        <taxon>Cephalotaceae</taxon>
        <taxon>Cephalotus</taxon>
    </lineage>
</organism>
<evidence type="ECO:0000313" key="4">
    <source>
        <dbReference type="Proteomes" id="UP000187406"/>
    </source>
</evidence>
<evidence type="ECO:0000313" key="3">
    <source>
        <dbReference type="EMBL" id="GAV88187.1"/>
    </source>
</evidence>
<reference evidence="4" key="1">
    <citation type="submission" date="2016-04" db="EMBL/GenBank/DDBJ databases">
        <title>Cephalotus genome sequencing.</title>
        <authorList>
            <person name="Fukushima K."/>
            <person name="Hasebe M."/>
            <person name="Fang X."/>
        </authorList>
    </citation>
    <scope>NUCLEOTIDE SEQUENCE [LARGE SCALE GENOMIC DNA]</scope>
    <source>
        <strain evidence="4">cv. St1</strain>
    </source>
</reference>
<feature type="transmembrane region" description="Helical" evidence="2">
    <location>
        <begin position="39"/>
        <end position="55"/>
    </location>
</feature>
<feature type="compositionally biased region" description="Basic residues" evidence="1">
    <location>
        <begin position="74"/>
        <end position="99"/>
    </location>
</feature>
<sequence>VAFTHPTLKLVIFFSLSHNSSTFSSFYFVLKKMGYSKTFLLFGLVLLLISSHVLARELAETAQTQTAETDKDHHHDKKHEHHKHHDDHKHEHHKHHHGGKGAADGTEEDEN</sequence>
<accession>A0A1Q3D6T0</accession>
<evidence type="ECO:0000256" key="1">
    <source>
        <dbReference type="SAM" id="MobiDB-lite"/>
    </source>
</evidence>
<evidence type="ECO:0000256" key="2">
    <source>
        <dbReference type="SAM" id="Phobius"/>
    </source>
</evidence>
<keyword evidence="2" id="KW-0472">Membrane</keyword>
<dbReference type="InParanoid" id="A0A1Q3D6T0"/>
<comment type="caution">
    <text evidence="3">The sequence shown here is derived from an EMBL/GenBank/DDBJ whole genome shotgun (WGS) entry which is preliminary data.</text>
</comment>
<gene>
    <name evidence="3" type="ORF">CFOL_v3_31610</name>
</gene>
<dbReference type="AlphaFoldDB" id="A0A1Q3D6T0"/>
<keyword evidence="2" id="KW-0812">Transmembrane</keyword>
<keyword evidence="2" id="KW-1133">Transmembrane helix</keyword>